<dbReference type="Proteomes" id="UP000676169">
    <property type="component" value="Chromosome"/>
</dbReference>
<keyword evidence="1" id="KW-0472">Membrane</keyword>
<sequence length="131" mass="14428">MEQLQNTTEQLTQQVRLLTLQNDLARLDKEWDRFRESVLPRLPDGTFVEPSSADWTTFGMTAVVVGAIAGLVAFLPGAGAIGLFGVIGIAVGVGCLTRDNRSAADFHQTKARYLSRREQLRRAIERDARAA</sequence>
<organism evidence="2 3">
    <name type="scientific">Luteolibacter ambystomatis</name>
    <dbReference type="NCBI Taxonomy" id="2824561"/>
    <lineage>
        <taxon>Bacteria</taxon>
        <taxon>Pseudomonadati</taxon>
        <taxon>Verrucomicrobiota</taxon>
        <taxon>Verrucomicrobiia</taxon>
        <taxon>Verrucomicrobiales</taxon>
        <taxon>Verrucomicrobiaceae</taxon>
        <taxon>Luteolibacter</taxon>
    </lineage>
</organism>
<evidence type="ECO:0000313" key="2">
    <source>
        <dbReference type="EMBL" id="QUE51618.1"/>
    </source>
</evidence>
<keyword evidence="1" id="KW-1133">Transmembrane helix</keyword>
<name>A0A975J078_9BACT</name>
<gene>
    <name evidence="2" type="ORF">KBB96_01690</name>
</gene>
<evidence type="ECO:0000313" key="3">
    <source>
        <dbReference type="Proteomes" id="UP000676169"/>
    </source>
</evidence>
<keyword evidence="1" id="KW-0812">Transmembrane</keyword>
<keyword evidence="3" id="KW-1185">Reference proteome</keyword>
<evidence type="ECO:0000256" key="1">
    <source>
        <dbReference type="SAM" id="Phobius"/>
    </source>
</evidence>
<feature type="transmembrane region" description="Helical" evidence="1">
    <location>
        <begin position="58"/>
        <end position="91"/>
    </location>
</feature>
<dbReference type="RefSeq" id="WP_211631757.1">
    <property type="nucleotide sequence ID" value="NZ_CP073100.1"/>
</dbReference>
<dbReference type="AlphaFoldDB" id="A0A975J078"/>
<protein>
    <recommendedName>
        <fullName evidence="4">DUF3040 domain-containing protein</fullName>
    </recommendedName>
</protein>
<dbReference type="EMBL" id="CP073100">
    <property type="protein sequence ID" value="QUE51618.1"/>
    <property type="molecule type" value="Genomic_DNA"/>
</dbReference>
<dbReference type="KEGG" id="lamb:KBB96_01690"/>
<proteinExistence type="predicted"/>
<reference evidence="2" key="1">
    <citation type="submission" date="2021-04" db="EMBL/GenBank/DDBJ databases">
        <title>Luteolibacter sp. 32A isolated from the skin of an Anderson's salamander (Ambystoma andersonii).</title>
        <authorList>
            <person name="Spergser J."/>
            <person name="Busse H.-J."/>
        </authorList>
    </citation>
    <scope>NUCLEOTIDE SEQUENCE</scope>
    <source>
        <strain evidence="2">32A</strain>
    </source>
</reference>
<accession>A0A975J078</accession>
<evidence type="ECO:0008006" key="4">
    <source>
        <dbReference type="Google" id="ProtNLM"/>
    </source>
</evidence>